<comment type="caution">
    <text evidence="3">The sequence shown here is derived from an EMBL/GenBank/DDBJ whole genome shotgun (WGS) entry which is preliminary data.</text>
</comment>
<dbReference type="InterPro" id="IPR011704">
    <property type="entry name" value="ATPase_dyneun-rel_AAA"/>
</dbReference>
<dbReference type="Proteomes" id="UP000239480">
    <property type="component" value="Unassembled WGS sequence"/>
</dbReference>
<dbReference type="EMBL" id="PVTD01000010">
    <property type="protein sequence ID" value="PRY21276.1"/>
    <property type="molecule type" value="Genomic_DNA"/>
</dbReference>
<dbReference type="GO" id="GO:0016887">
    <property type="term" value="F:ATP hydrolysis activity"/>
    <property type="evidence" value="ECO:0007669"/>
    <property type="project" value="InterPro"/>
</dbReference>
<keyword evidence="4" id="KW-1185">Reference proteome</keyword>
<sequence length="476" mass="53524">MARYTELTREKRIEFVTFHQSYSYEEFVEGLRPENGSAEDGEAEGGTSGFRLEPRPGVLKRIAERARHRPATTSGTSDYSNRRVFKVSLGQAWSPEDEPIRREAYEKGFVSLGWGGRIDWSDPKYADVSAIQNRWREEPGEQDANKLNANIEMINQLRNSMRTGDIVVASQGNLRARAVGVITGEYTFDADGLHPHRRPVEWRWISDDESGIEVDDLYQSKFSQRSVYQLVPDKIHWNTLAAYLDPAASDIPNPAHVLIIDEINRANISKVLGELITLLEEDKRKGAPNELTVTLPYSGEAFSLPGNLHIVGTMNTADRSIALLDTALRRRFRFKELPPKPSILGDTIVEDIPLEALLNAINSRLEWFLGSDHLIGHGYFTGVEDIEQLDSVMAHKIVPLLKEYFHEDLRSVRSVLGGGDGFIGRKKIVPPPGMAEGYEEERYRFVDSYLVSGQYGPEAYEELIGSASSDDEVIAE</sequence>
<dbReference type="Gene3D" id="3.40.50.300">
    <property type="entry name" value="P-loop containing nucleotide triphosphate hydrolases"/>
    <property type="match status" value="1"/>
</dbReference>
<evidence type="ECO:0000259" key="2">
    <source>
        <dbReference type="Pfam" id="PF07728"/>
    </source>
</evidence>
<dbReference type="Pfam" id="PF07728">
    <property type="entry name" value="AAA_5"/>
    <property type="match status" value="1"/>
</dbReference>
<dbReference type="AlphaFoldDB" id="A0A2T0RJA6"/>
<dbReference type="PANTHER" id="PTHR37291:SF1">
    <property type="entry name" value="TYPE IV METHYL-DIRECTED RESTRICTION ENZYME ECOKMCRB SUBUNIT"/>
    <property type="match status" value="1"/>
</dbReference>
<dbReference type="PANTHER" id="PTHR37291">
    <property type="entry name" value="5-METHYLCYTOSINE-SPECIFIC RESTRICTION ENZYME B"/>
    <property type="match status" value="1"/>
</dbReference>
<accession>A0A2T0RJA6</accession>
<organism evidence="3 4">
    <name type="scientific">Aliiruegeria haliotis</name>
    <dbReference type="NCBI Taxonomy" id="1280846"/>
    <lineage>
        <taxon>Bacteria</taxon>
        <taxon>Pseudomonadati</taxon>
        <taxon>Pseudomonadota</taxon>
        <taxon>Alphaproteobacteria</taxon>
        <taxon>Rhodobacterales</taxon>
        <taxon>Roseobacteraceae</taxon>
        <taxon>Aliiruegeria</taxon>
    </lineage>
</organism>
<dbReference type="GO" id="GO:0005524">
    <property type="term" value="F:ATP binding"/>
    <property type="evidence" value="ECO:0007669"/>
    <property type="project" value="InterPro"/>
</dbReference>
<evidence type="ECO:0000256" key="1">
    <source>
        <dbReference type="SAM" id="MobiDB-lite"/>
    </source>
</evidence>
<reference evidence="3 4" key="1">
    <citation type="submission" date="2018-03" db="EMBL/GenBank/DDBJ databases">
        <title>Genomic Encyclopedia of Archaeal and Bacterial Type Strains, Phase II (KMG-II): from individual species to whole genera.</title>
        <authorList>
            <person name="Goeker M."/>
        </authorList>
    </citation>
    <scope>NUCLEOTIDE SEQUENCE [LARGE SCALE GENOMIC DNA]</scope>
    <source>
        <strain evidence="3 4">DSM 29328</strain>
    </source>
</reference>
<dbReference type="InterPro" id="IPR027417">
    <property type="entry name" value="P-loop_NTPase"/>
</dbReference>
<name>A0A2T0RJA6_9RHOB</name>
<feature type="region of interest" description="Disordered" evidence="1">
    <location>
        <begin position="33"/>
        <end position="53"/>
    </location>
</feature>
<dbReference type="SUPFAM" id="SSF52540">
    <property type="entry name" value="P-loop containing nucleoside triphosphate hydrolases"/>
    <property type="match status" value="1"/>
</dbReference>
<protein>
    <submittedName>
        <fullName evidence="3">Dynein-related subfamily AAA family protein</fullName>
    </submittedName>
</protein>
<dbReference type="InterPro" id="IPR052934">
    <property type="entry name" value="Methyl-DNA_Rec/Restrict_Enz"/>
</dbReference>
<feature type="domain" description="ATPase dynein-related AAA" evidence="2">
    <location>
        <begin position="254"/>
        <end position="332"/>
    </location>
</feature>
<evidence type="ECO:0000313" key="3">
    <source>
        <dbReference type="EMBL" id="PRY21276.1"/>
    </source>
</evidence>
<gene>
    <name evidence="3" type="ORF">CLV78_110151</name>
</gene>
<evidence type="ECO:0000313" key="4">
    <source>
        <dbReference type="Proteomes" id="UP000239480"/>
    </source>
</evidence>
<proteinExistence type="predicted"/>